<proteinExistence type="inferred from homology"/>
<organism evidence="11 12">
    <name type="scientific">Asanoa ishikariensis</name>
    <dbReference type="NCBI Taxonomy" id="137265"/>
    <lineage>
        <taxon>Bacteria</taxon>
        <taxon>Bacillati</taxon>
        <taxon>Actinomycetota</taxon>
        <taxon>Actinomycetes</taxon>
        <taxon>Micromonosporales</taxon>
        <taxon>Micromonosporaceae</taxon>
        <taxon>Asanoa</taxon>
    </lineage>
</organism>
<keyword evidence="8" id="KW-0375">Hydrogen ion transport</keyword>
<gene>
    <name evidence="8" type="primary">atpC</name>
    <name evidence="11" type="ORF">SAMN05421684_3650</name>
</gene>
<dbReference type="InterPro" id="IPR001469">
    <property type="entry name" value="ATP_synth_F1_dsu/esu"/>
</dbReference>
<protein>
    <recommendedName>
        <fullName evidence="8">ATP synthase epsilon chain</fullName>
    </recommendedName>
    <alternativeName>
        <fullName evidence="8">ATP synthase F1 sector epsilon subunit</fullName>
    </alternativeName>
    <alternativeName>
        <fullName evidence="8">F-ATPase epsilon subunit</fullName>
    </alternativeName>
</protein>
<comment type="function">
    <text evidence="8">Produces ATP from ADP in the presence of a proton gradient across the membrane.</text>
</comment>
<dbReference type="GO" id="GO:0005886">
    <property type="term" value="C:plasma membrane"/>
    <property type="evidence" value="ECO:0007669"/>
    <property type="project" value="UniProtKB-SubCell"/>
</dbReference>
<dbReference type="OrthoDB" id="9791445at2"/>
<dbReference type="CDD" id="cd12152">
    <property type="entry name" value="F1-ATPase_delta"/>
    <property type="match status" value="1"/>
</dbReference>
<name>A0A1H3RCD2_9ACTN</name>
<evidence type="ECO:0000256" key="6">
    <source>
        <dbReference type="ARBA" id="ARBA00023196"/>
    </source>
</evidence>
<dbReference type="InterPro" id="IPR020546">
    <property type="entry name" value="ATP_synth_F1_dsu/esu_N"/>
</dbReference>
<dbReference type="Gene3D" id="2.60.15.10">
    <property type="entry name" value="F0F1 ATP synthase delta/epsilon subunit, N-terminal"/>
    <property type="match status" value="1"/>
</dbReference>
<dbReference type="RefSeq" id="WP_090793546.1">
    <property type="nucleotide sequence ID" value="NZ_BOND01000008.1"/>
</dbReference>
<dbReference type="GO" id="GO:0045259">
    <property type="term" value="C:proton-transporting ATP synthase complex"/>
    <property type="evidence" value="ECO:0007669"/>
    <property type="project" value="UniProtKB-KW"/>
</dbReference>
<dbReference type="GO" id="GO:0046933">
    <property type="term" value="F:proton-transporting ATP synthase activity, rotational mechanism"/>
    <property type="evidence" value="ECO:0007669"/>
    <property type="project" value="UniProtKB-UniRule"/>
</dbReference>
<dbReference type="PANTHER" id="PTHR13822:SF10">
    <property type="entry name" value="ATP SYNTHASE EPSILON CHAIN, CHLOROPLASTIC"/>
    <property type="match status" value="1"/>
</dbReference>
<keyword evidence="12" id="KW-1185">Reference proteome</keyword>
<dbReference type="EMBL" id="FNQB01000002">
    <property type="protein sequence ID" value="SDZ22619.1"/>
    <property type="molecule type" value="Genomic_DNA"/>
</dbReference>
<evidence type="ECO:0000256" key="2">
    <source>
        <dbReference type="ARBA" id="ARBA00005712"/>
    </source>
</evidence>
<keyword evidence="6 8" id="KW-0139">CF(1)</keyword>
<comment type="similarity">
    <text evidence="2 8 9">Belongs to the ATPase epsilon chain family.</text>
</comment>
<dbReference type="SUPFAM" id="SSF51344">
    <property type="entry name" value="Epsilon subunit of F1F0-ATP synthase N-terminal domain"/>
    <property type="match status" value="1"/>
</dbReference>
<dbReference type="NCBIfam" id="NF009977">
    <property type="entry name" value="PRK13442.1"/>
    <property type="match status" value="1"/>
</dbReference>
<evidence type="ECO:0000256" key="7">
    <source>
        <dbReference type="ARBA" id="ARBA00023310"/>
    </source>
</evidence>
<keyword evidence="3 8" id="KW-0813">Transport</keyword>
<keyword evidence="8" id="KW-1003">Cell membrane</keyword>
<accession>A0A1H3RCD2</accession>
<evidence type="ECO:0000256" key="1">
    <source>
        <dbReference type="ARBA" id="ARBA00004202"/>
    </source>
</evidence>
<evidence type="ECO:0000256" key="9">
    <source>
        <dbReference type="RuleBase" id="RU003656"/>
    </source>
</evidence>
<feature type="domain" description="ATP synthase F1 complex delta/epsilon subunit N-terminal" evidence="10">
    <location>
        <begin position="5"/>
        <end position="85"/>
    </location>
</feature>
<evidence type="ECO:0000313" key="12">
    <source>
        <dbReference type="Proteomes" id="UP000199632"/>
    </source>
</evidence>
<dbReference type="HAMAP" id="MF_00530">
    <property type="entry name" value="ATP_synth_epsil_bac"/>
    <property type="match status" value="1"/>
</dbReference>
<keyword evidence="4 8" id="KW-0406">Ion transport</keyword>
<reference evidence="12" key="1">
    <citation type="submission" date="2016-10" db="EMBL/GenBank/DDBJ databases">
        <authorList>
            <person name="Varghese N."/>
            <person name="Submissions S."/>
        </authorList>
    </citation>
    <scope>NUCLEOTIDE SEQUENCE [LARGE SCALE GENOMIC DNA]</scope>
    <source>
        <strain evidence="12">DSM 44718</strain>
    </source>
</reference>
<sequence length="93" mass="9715">MANQLHVELVSVEEKVWTGEAEMLVARTTEGELGVLPGHAPLLGQLAEPSQIRIKIDGGQTLAYDVAGGFLSVTETGVTVLAESATPAESATR</sequence>
<dbReference type="Pfam" id="PF02823">
    <property type="entry name" value="ATP-synt_DE_N"/>
    <property type="match status" value="1"/>
</dbReference>
<evidence type="ECO:0000256" key="8">
    <source>
        <dbReference type="HAMAP-Rule" id="MF_00530"/>
    </source>
</evidence>
<evidence type="ECO:0000259" key="10">
    <source>
        <dbReference type="Pfam" id="PF02823"/>
    </source>
</evidence>
<evidence type="ECO:0000256" key="5">
    <source>
        <dbReference type="ARBA" id="ARBA00023136"/>
    </source>
</evidence>
<dbReference type="GO" id="GO:0005524">
    <property type="term" value="F:ATP binding"/>
    <property type="evidence" value="ECO:0007669"/>
    <property type="project" value="UniProtKB-UniRule"/>
</dbReference>
<keyword evidence="7 8" id="KW-0066">ATP synthesis</keyword>
<comment type="subcellular location">
    <subcellularLocation>
        <location evidence="1 8">Cell membrane</location>
        <topology evidence="1 8">Peripheral membrane protein</topology>
    </subcellularLocation>
</comment>
<comment type="subunit">
    <text evidence="8 9">F-type ATPases have 2 components, CF(1) - the catalytic core - and CF(0) - the membrane proton channel. CF(1) has five subunits: alpha(3), beta(3), gamma(1), delta(1), epsilon(1). CF(0) has three main subunits: a, b and c.</text>
</comment>
<evidence type="ECO:0000256" key="4">
    <source>
        <dbReference type="ARBA" id="ARBA00023065"/>
    </source>
</evidence>
<dbReference type="InterPro" id="IPR036771">
    <property type="entry name" value="ATPsynth_dsu/esu_N"/>
</dbReference>
<dbReference type="Proteomes" id="UP000199632">
    <property type="component" value="Unassembled WGS sequence"/>
</dbReference>
<evidence type="ECO:0000313" key="11">
    <source>
        <dbReference type="EMBL" id="SDZ22619.1"/>
    </source>
</evidence>
<dbReference type="STRING" id="137265.SAMN05421684_3650"/>
<evidence type="ECO:0000256" key="3">
    <source>
        <dbReference type="ARBA" id="ARBA00022448"/>
    </source>
</evidence>
<keyword evidence="5 8" id="KW-0472">Membrane</keyword>
<dbReference type="AlphaFoldDB" id="A0A1H3RCD2"/>
<dbReference type="PANTHER" id="PTHR13822">
    <property type="entry name" value="ATP SYNTHASE DELTA/EPSILON CHAIN"/>
    <property type="match status" value="1"/>
</dbReference>
<dbReference type="NCBIfam" id="TIGR01216">
    <property type="entry name" value="ATP_synt_epsi"/>
    <property type="match status" value="1"/>
</dbReference>